<feature type="compositionally biased region" description="Basic and acidic residues" evidence="2">
    <location>
        <begin position="350"/>
        <end position="362"/>
    </location>
</feature>
<accession>M0NGP7</accession>
<evidence type="ECO:0000256" key="1">
    <source>
        <dbReference type="SAM" id="Coils"/>
    </source>
</evidence>
<protein>
    <submittedName>
        <fullName evidence="3">Uncharacterized protein</fullName>
    </submittedName>
</protein>
<keyword evidence="4" id="KW-1185">Reference proteome</keyword>
<feature type="compositionally biased region" description="Polar residues" evidence="2">
    <location>
        <begin position="314"/>
        <end position="325"/>
    </location>
</feature>
<feature type="region of interest" description="Disordered" evidence="2">
    <location>
        <begin position="56"/>
        <end position="81"/>
    </location>
</feature>
<dbReference type="OrthoDB" id="328514at2157"/>
<organism evidence="3 4">
    <name type="scientific">Halorubrum lipolyticum DSM 21995</name>
    <dbReference type="NCBI Taxonomy" id="1227482"/>
    <lineage>
        <taxon>Archaea</taxon>
        <taxon>Methanobacteriati</taxon>
        <taxon>Methanobacteriota</taxon>
        <taxon>Stenosarchaea group</taxon>
        <taxon>Halobacteria</taxon>
        <taxon>Halobacteriales</taxon>
        <taxon>Haloferacaceae</taxon>
        <taxon>Halorubrum</taxon>
    </lineage>
</organism>
<keyword evidence="1" id="KW-0175">Coiled coil</keyword>
<feature type="compositionally biased region" description="Basic and acidic residues" evidence="2">
    <location>
        <begin position="56"/>
        <end position="76"/>
    </location>
</feature>
<feature type="region of interest" description="Disordered" evidence="2">
    <location>
        <begin position="276"/>
        <end position="406"/>
    </location>
</feature>
<dbReference type="STRING" id="1227482.C469_15508"/>
<evidence type="ECO:0000256" key="2">
    <source>
        <dbReference type="SAM" id="MobiDB-lite"/>
    </source>
</evidence>
<reference evidence="3 4" key="1">
    <citation type="journal article" date="2014" name="PLoS Genet.">
        <title>Phylogenetically driven sequencing of extremely halophilic archaea reveals strategies for static and dynamic osmo-response.</title>
        <authorList>
            <person name="Becker E.A."/>
            <person name="Seitzer P.M."/>
            <person name="Tritt A."/>
            <person name="Larsen D."/>
            <person name="Krusor M."/>
            <person name="Yao A.I."/>
            <person name="Wu D."/>
            <person name="Madern D."/>
            <person name="Eisen J.A."/>
            <person name="Darling A.E."/>
            <person name="Facciotti M.T."/>
        </authorList>
    </citation>
    <scope>NUCLEOTIDE SEQUENCE [LARGE SCALE GENOMIC DNA]</scope>
    <source>
        <strain evidence="3 4">DSM 21995</strain>
    </source>
</reference>
<name>M0NGP7_9EURY</name>
<dbReference type="PATRIC" id="fig|1227482.3.peg.3134"/>
<evidence type="ECO:0000313" key="4">
    <source>
        <dbReference type="Proteomes" id="UP000011650"/>
    </source>
</evidence>
<feature type="compositionally biased region" description="Acidic residues" evidence="2">
    <location>
        <begin position="396"/>
        <end position="406"/>
    </location>
</feature>
<feature type="compositionally biased region" description="Basic and acidic residues" evidence="2">
    <location>
        <begin position="326"/>
        <end position="335"/>
    </location>
</feature>
<proteinExistence type="predicted"/>
<dbReference type="Proteomes" id="UP000011650">
    <property type="component" value="Unassembled WGS sequence"/>
</dbReference>
<sequence length="406" mass="43991">MTEIVELGTRDDANAVRDDYADHLTGRFDRRFAKVELADDIPDDVEAEIRGVAADGRADREGGAGHAELTDGEKRRVGPFTGSNNYRKATAVKAAFLDAGIDDWEAYYDPELTADENTGRIEEVRQQQTGADVSDGPIEGEALQKEAAAAARVEGEECDHARNMCQHGNADACEHLTKDCGADETEVSSLLDFAEAVPYDHLDGETKGALSRSWSGYKVSVKRLASLLDEVQREFRNAERAAAAIDAIEEGISDANTERFKALEGHHRALLNLYGSHDDRLHGQPGRGRDPTDADLADRAPVRPAVPERPAALGSSSSESNTTEQLLRDDRHVDDPDPDGGLGRFGVEADEGRDAPSEEHRRAQNRGYVRSGSRGFADDASAREGLGQFAATGGEETLDNFEETDA</sequence>
<feature type="compositionally biased region" description="Low complexity" evidence="2">
    <location>
        <begin position="302"/>
        <end position="312"/>
    </location>
</feature>
<dbReference type="EMBL" id="AOJG01000041">
    <property type="protein sequence ID" value="EMA57152.1"/>
    <property type="molecule type" value="Genomic_DNA"/>
</dbReference>
<feature type="compositionally biased region" description="Basic and acidic residues" evidence="2">
    <location>
        <begin position="276"/>
        <end position="301"/>
    </location>
</feature>
<comment type="caution">
    <text evidence="3">The sequence shown here is derived from an EMBL/GenBank/DDBJ whole genome shotgun (WGS) entry which is preliminary data.</text>
</comment>
<dbReference type="RefSeq" id="WP_008008207.1">
    <property type="nucleotide sequence ID" value="NZ_AOJG01000041.1"/>
</dbReference>
<feature type="coiled-coil region" evidence="1">
    <location>
        <begin position="221"/>
        <end position="248"/>
    </location>
</feature>
<evidence type="ECO:0000313" key="3">
    <source>
        <dbReference type="EMBL" id="EMA57152.1"/>
    </source>
</evidence>
<dbReference type="AlphaFoldDB" id="M0NGP7"/>
<gene>
    <name evidence="3" type="ORF">C469_15508</name>
</gene>